<protein>
    <recommendedName>
        <fullName evidence="4">Transposase</fullName>
    </recommendedName>
</protein>
<gene>
    <name evidence="2" type="ORF">ACAOBT_LOCUS26673</name>
</gene>
<dbReference type="GO" id="GO:0005634">
    <property type="term" value="C:nucleus"/>
    <property type="evidence" value="ECO:0007669"/>
    <property type="project" value="UniProtKB-SubCell"/>
</dbReference>
<organism evidence="2 3">
    <name type="scientific">Acanthoscelides obtectus</name>
    <name type="common">Bean weevil</name>
    <name type="synonym">Bruchus obtectus</name>
    <dbReference type="NCBI Taxonomy" id="200917"/>
    <lineage>
        <taxon>Eukaryota</taxon>
        <taxon>Metazoa</taxon>
        <taxon>Ecdysozoa</taxon>
        <taxon>Arthropoda</taxon>
        <taxon>Hexapoda</taxon>
        <taxon>Insecta</taxon>
        <taxon>Pterygota</taxon>
        <taxon>Neoptera</taxon>
        <taxon>Endopterygota</taxon>
        <taxon>Coleoptera</taxon>
        <taxon>Polyphaga</taxon>
        <taxon>Cucujiformia</taxon>
        <taxon>Chrysomeloidea</taxon>
        <taxon>Chrysomelidae</taxon>
        <taxon>Bruchinae</taxon>
        <taxon>Bruchini</taxon>
        <taxon>Acanthoscelides</taxon>
    </lineage>
</organism>
<dbReference type="SUPFAM" id="SSF46689">
    <property type="entry name" value="Homeodomain-like"/>
    <property type="match status" value="1"/>
</dbReference>
<dbReference type="AlphaFoldDB" id="A0A9P0Q1H3"/>
<comment type="caution">
    <text evidence="2">The sequence shown here is derived from an EMBL/GenBank/DDBJ whole genome shotgun (WGS) entry which is preliminary data.</text>
</comment>
<sequence length="190" mass="22318">MPRQLSEVEKAQIVSRIEEGWSIRAVAQLYNRNKKTILKIKQRWEQEDSLKRKIGPGRPKLTNPEQDAAFLGYLRNNPFATVRDAVIDTAFPASQPTASRRVMKSELKCHPAAKKMFLNEERRQSRIIFALNYIYRNPQFWNRVIFTDEKTFQLTYNGQIRVYRPNNTRMEICPEIIRGQVIGNHGVKKR</sequence>
<name>A0A9P0Q1H3_ACAOB</name>
<dbReference type="Pfam" id="PF13384">
    <property type="entry name" value="HTH_23"/>
    <property type="match status" value="1"/>
</dbReference>
<dbReference type="Gene3D" id="3.30.420.10">
    <property type="entry name" value="Ribonuclease H-like superfamily/Ribonuclease H"/>
    <property type="match status" value="1"/>
</dbReference>
<dbReference type="EMBL" id="CAKOFQ010007486">
    <property type="protein sequence ID" value="CAH2002215.1"/>
    <property type="molecule type" value="Genomic_DNA"/>
</dbReference>
<dbReference type="GO" id="GO:0003676">
    <property type="term" value="F:nucleic acid binding"/>
    <property type="evidence" value="ECO:0007669"/>
    <property type="project" value="InterPro"/>
</dbReference>
<proteinExistence type="predicted"/>
<accession>A0A9P0Q1H3</accession>
<dbReference type="InterPro" id="IPR009057">
    <property type="entry name" value="Homeodomain-like_sf"/>
</dbReference>
<evidence type="ECO:0008006" key="4">
    <source>
        <dbReference type="Google" id="ProtNLM"/>
    </source>
</evidence>
<keyword evidence="3" id="KW-1185">Reference proteome</keyword>
<comment type="subcellular location">
    <subcellularLocation>
        <location evidence="1">Nucleus</location>
    </subcellularLocation>
</comment>
<reference evidence="2" key="1">
    <citation type="submission" date="2022-03" db="EMBL/GenBank/DDBJ databases">
        <authorList>
            <person name="Sayadi A."/>
        </authorList>
    </citation>
    <scope>NUCLEOTIDE SEQUENCE</scope>
</reference>
<dbReference type="Proteomes" id="UP001152888">
    <property type="component" value="Unassembled WGS sequence"/>
</dbReference>
<dbReference type="InterPro" id="IPR036397">
    <property type="entry name" value="RNaseH_sf"/>
</dbReference>
<evidence type="ECO:0000313" key="3">
    <source>
        <dbReference type="Proteomes" id="UP001152888"/>
    </source>
</evidence>
<dbReference type="OrthoDB" id="6731685at2759"/>
<evidence type="ECO:0000256" key="1">
    <source>
        <dbReference type="ARBA" id="ARBA00004123"/>
    </source>
</evidence>
<evidence type="ECO:0000313" key="2">
    <source>
        <dbReference type="EMBL" id="CAH2002215.1"/>
    </source>
</evidence>